<accession>A0A7W9WY15</accession>
<dbReference type="Proteomes" id="UP000540787">
    <property type="component" value="Unassembled WGS sequence"/>
</dbReference>
<evidence type="ECO:0008006" key="4">
    <source>
        <dbReference type="Google" id="ProtNLM"/>
    </source>
</evidence>
<feature type="chain" id="PRO_5031562481" description="Lipoprotein" evidence="1">
    <location>
        <begin position="19"/>
        <end position="148"/>
    </location>
</feature>
<name>A0A7W9WY15_9BURK</name>
<protein>
    <recommendedName>
        <fullName evidence="4">Lipoprotein</fullName>
    </recommendedName>
</protein>
<keyword evidence="3" id="KW-1185">Reference proteome</keyword>
<organism evidence="2 3">
    <name type="scientific">Massilia aurea</name>
    <dbReference type="NCBI Taxonomy" id="373040"/>
    <lineage>
        <taxon>Bacteria</taxon>
        <taxon>Pseudomonadati</taxon>
        <taxon>Pseudomonadota</taxon>
        <taxon>Betaproteobacteria</taxon>
        <taxon>Burkholderiales</taxon>
        <taxon>Oxalobacteraceae</taxon>
        <taxon>Telluria group</taxon>
        <taxon>Massilia</taxon>
    </lineage>
</organism>
<keyword evidence="1" id="KW-0732">Signal</keyword>
<dbReference type="RefSeq" id="WP_183551799.1">
    <property type="nucleotide sequence ID" value="NZ_JACHBX010000001.1"/>
</dbReference>
<proteinExistence type="predicted"/>
<evidence type="ECO:0000313" key="2">
    <source>
        <dbReference type="EMBL" id="MBB6132904.1"/>
    </source>
</evidence>
<comment type="caution">
    <text evidence="2">The sequence shown here is derived from an EMBL/GenBank/DDBJ whole genome shotgun (WGS) entry which is preliminary data.</text>
</comment>
<gene>
    <name evidence="2" type="ORF">HD842_001015</name>
</gene>
<evidence type="ECO:0000256" key="1">
    <source>
        <dbReference type="SAM" id="SignalP"/>
    </source>
</evidence>
<dbReference type="PROSITE" id="PS51257">
    <property type="entry name" value="PROKAR_LIPOPROTEIN"/>
    <property type="match status" value="1"/>
</dbReference>
<reference evidence="2 3" key="1">
    <citation type="submission" date="2020-08" db="EMBL/GenBank/DDBJ databases">
        <title>The Agave Microbiome: Exploring the role of microbial communities in plant adaptations to desert environments.</title>
        <authorList>
            <person name="Partida-Martinez L.P."/>
        </authorList>
    </citation>
    <scope>NUCLEOTIDE SEQUENCE [LARGE SCALE GENOMIC DNA]</scope>
    <source>
        <strain evidence="2 3">AT3.2</strain>
    </source>
</reference>
<sequence length="148" mass="16103">MKNLAIIIVSLGALAGCAAPGPYYNNQGYAQPADPSQWRVVSVTPVPIGTGARVASSGGSTVTSTPVPATTYSTPYYQPQQPVYVQQQPVYIQQQPVYVPQPVYVEQPNYWYPPISIGLGFDFGRSSWGGHRGRGWGGHIGSRFPYRR</sequence>
<feature type="signal peptide" evidence="1">
    <location>
        <begin position="1"/>
        <end position="18"/>
    </location>
</feature>
<dbReference type="EMBL" id="JACHBX010000001">
    <property type="protein sequence ID" value="MBB6132904.1"/>
    <property type="molecule type" value="Genomic_DNA"/>
</dbReference>
<evidence type="ECO:0000313" key="3">
    <source>
        <dbReference type="Proteomes" id="UP000540787"/>
    </source>
</evidence>
<dbReference type="AlphaFoldDB" id="A0A7W9WY15"/>